<dbReference type="InterPro" id="IPR036179">
    <property type="entry name" value="Ig-like_dom_sf"/>
</dbReference>
<dbReference type="AlphaFoldDB" id="A0A8J5MS77"/>
<comment type="caution">
    <text evidence="9">The sequence shown here is derived from an EMBL/GenBank/DDBJ whole genome shotgun (WGS) entry which is preliminary data.</text>
</comment>
<dbReference type="InterPro" id="IPR013098">
    <property type="entry name" value="Ig_I-set"/>
</dbReference>
<keyword evidence="4" id="KW-1015">Disulfide bond</keyword>
<dbReference type="SUPFAM" id="SSF48726">
    <property type="entry name" value="Immunoglobulin"/>
    <property type="match status" value="1"/>
</dbReference>
<dbReference type="PROSITE" id="PS51450">
    <property type="entry name" value="LRR"/>
    <property type="match status" value="2"/>
</dbReference>
<dbReference type="SMART" id="SM00408">
    <property type="entry name" value="IGc2"/>
    <property type="match status" value="1"/>
</dbReference>
<evidence type="ECO:0000313" key="9">
    <source>
        <dbReference type="EMBL" id="KAG7161572.1"/>
    </source>
</evidence>
<evidence type="ECO:0000259" key="8">
    <source>
        <dbReference type="PROSITE" id="PS50835"/>
    </source>
</evidence>
<dbReference type="InterPro" id="IPR003598">
    <property type="entry name" value="Ig_sub2"/>
</dbReference>
<evidence type="ECO:0000256" key="7">
    <source>
        <dbReference type="SAM" id="SignalP"/>
    </source>
</evidence>
<dbReference type="InterPro" id="IPR001611">
    <property type="entry name" value="Leu-rich_rpt"/>
</dbReference>
<gene>
    <name evidence="9" type="primary">Lrrn1-L2</name>
    <name evidence="9" type="ORF">Hamer_G014133</name>
</gene>
<dbReference type="Pfam" id="PF13306">
    <property type="entry name" value="LRR_5"/>
    <property type="match status" value="1"/>
</dbReference>
<dbReference type="PROSITE" id="PS50835">
    <property type="entry name" value="IG_LIKE"/>
    <property type="match status" value="1"/>
</dbReference>
<evidence type="ECO:0000256" key="1">
    <source>
        <dbReference type="ARBA" id="ARBA00022614"/>
    </source>
</evidence>
<dbReference type="SMART" id="SM00409">
    <property type="entry name" value="IG"/>
    <property type="match status" value="1"/>
</dbReference>
<dbReference type="InterPro" id="IPR013783">
    <property type="entry name" value="Ig-like_fold"/>
</dbReference>
<feature type="transmembrane region" description="Helical" evidence="6">
    <location>
        <begin position="644"/>
        <end position="665"/>
    </location>
</feature>
<dbReference type="Gene3D" id="2.60.40.10">
    <property type="entry name" value="Immunoglobulins"/>
    <property type="match status" value="1"/>
</dbReference>
<protein>
    <submittedName>
        <fullName evidence="9">Leucine-rich repeat neuronal protein 1-like 2</fullName>
    </submittedName>
</protein>
<dbReference type="Proteomes" id="UP000747542">
    <property type="component" value="Unassembled WGS sequence"/>
</dbReference>
<dbReference type="EMBL" id="JAHLQT010028947">
    <property type="protein sequence ID" value="KAG7161572.1"/>
    <property type="molecule type" value="Genomic_DNA"/>
</dbReference>
<dbReference type="Gene3D" id="3.80.10.10">
    <property type="entry name" value="Ribonuclease Inhibitor"/>
    <property type="match status" value="2"/>
</dbReference>
<dbReference type="SUPFAM" id="SSF49265">
    <property type="entry name" value="Fibronectin type III"/>
    <property type="match status" value="1"/>
</dbReference>
<dbReference type="SMART" id="SM00365">
    <property type="entry name" value="LRR_SD22"/>
    <property type="match status" value="6"/>
</dbReference>
<keyword evidence="2 7" id="KW-0732">Signal</keyword>
<keyword evidence="5" id="KW-0325">Glycoprotein</keyword>
<dbReference type="InterPro" id="IPR026906">
    <property type="entry name" value="LRR_5"/>
</dbReference>
<feature type="signal peptide" evidence="7">
    <location>
        <begin position="1"/>
        <end position="36"/>
    </location>
</feature>
<keyword evidence="10" id="KW-1185">Reference proteome</keyword>
<keyword evidence="1" id="KW-0433">Leucine-rich repeat</keyword>
<sequence>MTTKRRPAPGRSRLQSSVVGLLQTLLIWRTLEVCRAAGDILRADSYNSSCLEGCTCGVLRSNHLHEELNTFDCSFTNMKTFPEKLPSDLQVLSVKGNSIYYVLDNISQLTDLREIDLSGNRIKSIGRGGMFQNMTRLVYLNVGKNTISTIFHDNLVGPKALQHLVLSNNKINYIENEALLDLTKLQVLDLEQNSLGSLYKEWFHGLGNLVALNLAHNRIHNIPPSVFRVLRSLERMYLAGNRISTVNPLAFSGLISLQVLTLEDNKMERIPTAAFQSLPALETLTLDKNPLIKIQPLDFSHLTVAKISLCQMPDLNIIDSKAFYNLINVSTIHINNNKKLTYVHPSAFMRVDSLKELQLHNNNLMGIQKEMAKYMPEGVELSLHENPLKCDCNVRWLRELIALGEDANITLVEPEHLVCHSPPSFAHKLLKNVLLPKLPRQCSPTVLNVTQSEAIVGKVGERQALECRALGSPIPQLGWIVPDGSFLNTSLNKMDRRFFPPGTLVYYHLKPKDRGRYTCVAENTINKTFSSITLNITGIDINLFPIHVSSHLVTLVWNGTERRAFPSYKIVYTEVDDNGTEVGEVRSSVASPLWKSFTVRHLKPLSHYRFCIGNEDNSKYWLQISCCLITTQDIVQNISRISNVVVVTVTGIMLMMTVLCLVSVASRKYRQMFYETPDKGSEGCSIQLDSFYRPLLGDSTSSPKGGVSRLLESSYESPDLLPYTANVETMPIIQETQLSSG</sequence>
<dbReference type="InterPro" id="IPR003591">
    <property type="entry name" value="Leu-rich_rpt_typical-subtyp"/>
</dbReference>
<dbReference type="GO" id="GO:0030154">
    <property type="term" value="P:cell differentiation"/>
    <property type="evidence" value="ECO:0007669"/>
    <property type="project" value="UniProtKB-ARBA"/>
</dbReference>
<dbReference type="InterPro" id="IPR003599">
    <property type="entry name" value="Ig_sub"/>
</dbReference>
<dbReference type="SMART" id="SM00369">
    <property type="entry name" value="LRR_TYP"/>
    <property type="match status" value="8"/>
</dbReference>
<dbReference type="InterPro" id="IPR000483">
    <property type="entry name" value="Cys-rich_flank_reg_C"/>
</dbReference>
<dbReference type="GO" id="GO:0009653">
    <property type="term" value="P:anatomical structure morphogenesis"/>
    <property type="evidence" value="ECO:0007669"/>
    <property type="project" value="UniProtKB-ARBA"/>
</dbReference>
<dbReference type="CDD" id="cd00063">
    <property type="entry name" value="FN3"/>
    <property type="match status" value="1"/>
</dbReference>
<keyword evidence="6" id="KW-0812">Transmembrane</keyword>
<dbReference type="InterPro" id="IPR003961">
    <property type="entry name" value="FN3_dom"/>
</dbReference>
<reference evidence="9" key="1">
    <citation type="journal article" date="2021" name="Sci. Adv.">
        <title>The American lobster genome reveals insights on longevity, neural, and immune adaptations.</title>
        <authorList>
            <person name="Polinski J.M."/>
            <person name="Zimin A.V."/>
            <person name="Clark K.F."/>
            <person name="Kohn A.B."/>
            <person name="Sadowski N."/>
            <person name="Timp W."/>
            <person name="Ptitsyn A."/>
            <person name="Khanna P."/>
            <person name="Romanova D.Y."/>
            <person name="Williams P."/>
            <person name="Greenwood S.J."/>
            <person name="Moroz L.L."/>
            <person name="Walt D.R."/>
            <person name="Bodnar A.G."/>
        </authorList>
    </citation>
    <scope>NUCLEOTIDE SEQUENCE</scope>
    <source>
        <strain evidence="9">GMGI-L3</strain>
    </source>
</reference>
<keyword evidence="6" id="KW-1133">Transmembrane helix</keyword>
<proteinExistence type="predicted"/>
<dbReference type="PANTHER" id="PTHR45617">
    <property type="entry name" value="LEUCINE RICH REPEAT FAMILY PROTEIN"/>
    <property type="match status" value="1"/>
</dbReference>
<dbReference type="SMART" id="SM00082">
    <property type="entry name" value="LRRCT"/>
    <property type="match status" value="1"/>
</dbReference>
<dbReference type="PANTHER" id="PTHR45617:SF181">
    <property type="entry name" value="LP04042P"/>
    <property type="match status" value="1"/>
</dbReference>
<dbReference type="Pfam" id="PF07679">
    <property type="entry name" value="I-set"/>
    <property type="match status" value="1"/>
</dbReference>
<dbReference type="SUPFAM" id="SSF52058">
    <property type="entry name" value="L domain-like"/>
    <property type="match status" value="1"/>
</dbReference>
<evidence type="ECO:0000313" key="10">
    <source>
        <dbReference type="Proteomes" id="UP000747542"/>
    </source>
</evidence>
<organism evidence="9 10">
    <name type="scientific">Homarus americanus</name>
    <name type="common">American lobster</name>
    <dbReference type="NCBI Taxonomy" id="6706"/>
    <lineage>
        <taxon>Eukaryota</taxon>
        <taxon>Metazoa</taxon>
        <taxon>Ecdysozoa</taxon>
        <taxon>Arthropoda</taxon>
        <taxon>Crustacea</taxon>
        <taxon>Multicrustacea</taxon>
        <taxon>Malacostraca</taxon>
        <taxon>Eumalacostraca</taxon>
        <taxon>Eucarida</taxon>
        <taxon>Decapoda</taxon>
        <taxon>Pleocyemata</taxon>
        <taxon>Astacidea</taxon>
        <taxon>Nephropoidea</taxon>
        <taxon>Nephropidae</taxon>
        <taxon>Homarus</taxon>
    </lineage>
</organism>
<feature type="chain" id="PRO_5035268581" evidence="7">
    <location>
        <begin position="37"/>
        <end position="741"/>
    </location>
</feature>
<keyword evidence="6" id="KW-0472">Membrane</keyword>
<name>A0A8J5MS77_HOMAM</name>
<dbReference type="InterPro" id="IPR007110">
    <property type="entry name" value="Ig-like_dom"/>
</dbReference>
<evidence type="ECO:0000256" key="6">
    <source>
        <dbReference type="SAM" id="Phobius"/>
    </source>
</evidence>
<evidence type="ECO:0000256" key="3">
    <source>
        <dbReference type="ARBA" id="ARBA00022737"/>
    </source>
</evidence>
<feature type="domain" description="Ig-like" evidence="8">
    <location>
        <begin position="444"/>
        <end position="537"/>
    </location>
</feature>
<evidence type="ECO:0000256" key="5">
    <source>
        <dbReference type="ARBA" id="ARBA00023180"/>
    </source>
</evidence>
<dbReference type="Pfam" id="PF13855">
    <property type="entry name" value="LRR_8"/>
    <property type="match status" value="2"/>
</dbReference>
<accession>A0A8J5MS77</accession>
<dbReference type="InterPro" id="IPR032675">
    <property type="entry name" value="LRR_dom_sf"/>
</dbReference>
<keyword evidence="3" id="KW-0677">Repeat</keyword>
<evidence type="ECO:0000256" key="4">
    <source>
        <dbReference type="ARBA" id="ARBA00023157"/>
    </source>
</evidence>
<evidence type="ECO:0000256" key="2">
    <source>
        <dbReference type="ARBA" id="ARBA00022729"/>
    </source>
</evidence>
<dbReference type="InterPro" id="IPR036116">
    <property type="entry name" value="FN3_sf"/>
</dbReference>